<dbReference type="Pfam" id="PF03102">
    <property type="entry name" value="NeuB"/>
    <property type="match status" value="1"/>
</dbReference>
<dbReference type="InterPro" id="IPR013974">
    <property type="entry name" value="SAF"/>
</dbReference>
<dbReference type="Gene3D" id="3.90.1210.10">
    <property type="entry name" value="Antifreeze-like/N-acetylneuraminic acid synthase C-terminal domain"/>
    <property type="match status" value="1"/>
</dbReference>
<feature type="domain" description="AFP-like" evidence="1">
    <location>
        <begin position="285"/>
        <end position="340"/>
    </location>
</feature>
<dbReference type="InterPro" id="IPR057736">
    <property type="entry name" value="SAF_PseI/NeuA/NeuB"/>
</dbReference>
<dbReference type="RefSeq" id="WP_086450116.1">
    <property type="nucleotide sequence ID" value="NZ_MSPP01000001.1"/>
</dbReference>
<dbReference type="EMBL" id="MSPP01000001">
    <property type="protein sequence ID" value="OUD10464.1"/>
    <property type="molecule type" value="Genomic_DNA"/>
</dbReference>
<dbReference type="InterPro" id="IPR020007">
    <property type="entry name" value="NeuB/NeuA"/>
</dbReference>
<sequence>MFFIAEAGVNHNGDIDLALKLVDIAADAGADAVKFQTFKADKTVRTGTKTVEYQKVNAEQDDQQELLRRLELSEEDHYTIAQRCKERGIEFMSTAFDEECANFLASVGISRIKIPSGELTNLPFIKHLVQFDLPIILSTGMCNMDEIKEAYDLIRETRQEMGLGDTPKEKLSILHCTSAYPTPNDQLNLRAITTIANAFECAAGYSDHSGGLEAGYLAVALGATVYEKHFTVDRNLPGPDHKASLEPEELKTMIDAIRRAEKMLGTGIKEPQPCELQARDLVRRSVFAAKDLAKGQIISASDLIMLRPASGIEPKYAFDLIGKAAKRDIKNGDPFTMDDL</sequence>
<dbReference type="AlphaFoldDB" id="A0A251X2B8"/>
<reference evidence="2 3" key="1">
    <citation type="submission" date="2016-12" db="EMBL/GenBank/DDBJ databases">
        <title>The draft genome sequence of HSLHS2.</title>
        <authorList>
            <person name="Hu D."/>
            <person name="Wang L."/>
            <person name="Shao Z."/>
        </authorList>
    </citation>
    <scope>NUCLEOTIDE SEQUENCE [LARGE SCALE GENOMIC DNA]</scope>
    <source>
        <strain evidence="2">MCCC 1A06712</strain>
    </source>
</reference>
<dbReference type="SUPFAM" id="SSF51569">
    <property type="entry name" value="Aldolase"/>
    <property type="match status" value="1"/>
</dbReference>
<proteinExistence type="predicted"/>
<dbReference type="CDD" id="cd11615">
    <property type="entry name" value="SAF_NeuB_like"/>
    <property type="match status" value="1"/>
</dbReference>
<dbReference type="InterPro" id="IPR006190">
    <property type="entry name" value="SAF_AFP_Neu5Ac"/>
</dbReference>
<dbReference type="Proteomes" id="UP000194664">
    <property type="component" value="Unassembled WGS sequence"/>
</dbReference>
<accession>A0A251X2B8</accession>
<dbReference type="InterPro" id="IPR013132">
    <property type="entry name" value="PseI/NeuA/B-like_N"/>
</dbReference>
<dbReference type="GO" id="GO:0016051">
    <property type="term" value="P:carbohydrate biosynthetic process"/>
    <property type="evidence" value="ECO:0007669"/>
    <property type="project" value="InterPro"/>
</dbReference>
<dbReference type="PANTHER" id="PTHR42966:SF1">
    <property type="entry name" value="SIALIC ACID SYNTHASE"/>
    <property type="match status" value="1"/>
</dbReference>
<dbReference type="SUPFAM" id="SSF51269">
    <property type="entry name" value="AFP III-like domain"/>
    <property type="match status" value="1"/>
</dbReference>
<dbReference type="PANTHER" id="PTHR42966">
    <property type="entry name" value="N-ACETYLNEURAMINATE SYNTHASE"/>
    <property type="match status" value="1"/>
</dbReference>
<dbReference type="NCBIfam" id="TIGR03569">
    <property type="entry name" value="NeuB_NnaB"/>
    <property type="match status" value="1"/>
</dbReference>
<gene>
    <name evidence="2" type="ORF">BVC71_02910</name>
</gene>
<dbReference type="GO" id="GO:0047444">
    <property type="term" value="F:N-acylneuraminate-9-phosphate synthase activity"/>
    <property type="evidence" value="ECO:0007669"/>
    <property type="project" value="TreeGrafter"/>
</dbReference>
<dbReference type="PROSITE" id="PS50844">
    <property type="entry name" value="AFP_LIKE"/>
    <property type="match status" value="1"/>
</dbReference>
<organism evidence="2 3">
    <name type="scientific">Marivivens niveibacter</name>
    <dbReference type="NCBI Taxonomy" id="1930667"/>
    <lineage>
        <taxon>Bacteria</taxon>
        <taxon>Pseudomonadati</taxon>
        <taxon>Pseudomonadota</taxon>
        <taxon>Alphaproteobacteria</taxon>
        <taxon>Rhodobacterales</taxon>
        <taxon>Paracoccaceae</taxon>
        <taxon>Marivivens group</taxon>
        <taxon>Marivivens</taxon>
    </lineage>
</organism>
<dbReference type="OrthoDB" id="9781701at2"/>
<dbReference type="SMART" id="SM00858">
    <property type="entry name" value="SAF"/>
    <property type="match status" value="1"/>
</dbReference>
<dbReference type="Gene3D" id="3.20.20.70">
    <property type="entry name" value="Aldolase class I"/>
    <property type="match status" value="1"/>
</dbReference>
<dbReference type="InterPro" id="IPR013785">
    <property type="entry name" value="Aldolase_TIM"/>
</dbReference>
<comment type="caution">
    <text evidence="2">The sequence shown here is derived from an EMBL/GenBank/DDBJ whole genome shotgun (WGS) entry which is preliminary data.</text>
</comment>
<keyword evidence="3" id="KW-1185">Reference proteome</keyword>
<evidence type="ECO:0000313" key="2">
    <source>
        <dbReference type="EMBL" id="OUD10464.1"/>
    </source>
</evidence>
<protein>
    <submittedName>
        <fullName evidence="2">N-acetylneuraminate synthase</fullName>
    </submittedName>
</protein>
<dbReference type="InterPro" id="IPR051690">
    <property type="entry name" value="PseI-like"/>
</dbReference>
<name>A0A251X2B8_9RHOB</name>
<evidence type="ECO:0000259" key="1">
    <source>
        <dbReference type="PROSITE" id="PS50844"/>
    </source>
</evidence>
<dbReference type="Pfam" id="PF08666">
    <property type="entry name" value="SAF"/>
    <property type="match status" value="1"/>
</dbReference>
<evidence type="ECO:0000313" key="3">
    <source>
        <dbReference type="Proteomes" id="UP000194664"/>
    </source>
</evidence>
<dbReference type="InterPro" id="IPR036732">
    <property type="entry name" value="AFP_Neu5c_C_sf"/>
</dbReference>